<protein>
    <submittedName>
        <fullName evidence="1">Uncharacterized protein</fullName>
    </submittedName>
</protein>
<sequence>MPIVPSNYITELYGLILLSDEYMLFQEKKHHIAFHSLDKHIKLTSYASKGIKVVNLSWKKM</sequence>
<dbReference type="AlphaFoldDB" id="A0A0A8ZIV6"/>
<reference evidence="1" key="1">
    <citation type="submission" date="2014-09" db="EMBL/GenBank/DDBJ databases">
        <authorList>
            <person name="Magalhaes I.L.F."/>
            <person name="Oliveira U."/>
            <person name="Santos F.R."/>
            <person name="Vidigal T.H.D.A."/>
            <person name="Brescovit A.D."/>
            <person name="Santos A.J."/>
        </authorList>
    </citation>
    <scope>NUCLEOTIDE SEQUENCE</scope>
    <source>
        <tissue evidence="1">Shoot tissue taken approximately 20 cm above the soil surface</tissue>
    </source>
</reference>
<dbReference type="EMBL" id="GBRH01263083">
    <property type="protein sequence ID" value="JAD34812.1"/>
    <property type="molecule type" value="Transcribed_RNA"/>
</dbReference>
<name>A0A0A8ZIV6_ARUDO</name>
<organism evidence="1">
    <name type="scientific">Arundo donax</name>
    <name type="common">Giant reed</name>
    <name type="synonym">Donax arundinaceus</name>
    <dbReference type="NCBI Taxonomy" id="35708"/>
    <lineage>
        <taxon>Eukaryota</taxon>
        <taxon>Viridiplantae</taxon>
        <taxon>Streptophyta</taxon>
        <taxon>Embryophyta</taxon>
        <taxon>Tracheophyta</taxon>
        <taxon>Spermatophyta</taxon>
        <taxon>Magnoliopsida</taxon>
        <taxon>Liliopsida</taxon>
        <taxon>Poales</taxon>
        <taxon>Poaceae</taxon>
        <taxon>PACMAD clade</taxon>
        <taxon>Arundinoideae</taxon>
        <taxon>Arundineae</taxon>
        <taxon>Arundo</taxon>
    </lineage>
</organism>
<proteinExistence type="predicted"/>
<reference evidence="1" key="2">
    <citation type="journal article" date="2015" name="Data Brief">
        <title>Shoot transcriptome of the giant reed, Arundo donax.</title>
        <authorList>
            <person name="Barrero R.A."/>
            <person name="Guerrero F.D."/>
            <person name="Moolhuijzen P."/>
            <person name="Goolsby J.A."/>
            <person name="Tidwell J."/>
            <person name="Bellgard S.E."/>
            <person name="Bellgard M.I."/>
        </authorList>
    </citation>
    <scope>NUCLEOTIDE SEQUENCE</scope>
    <source>
        <tissue evidence="1">Shoot tissue taken approximately 20 cm above the soil surface</tissue>
    </source>
</reference>
<evidence type="ECO:0000313" key="1">
    <source>
        <dbReference type="EMBL" id="JAD34812.1"/>
    </source>
</evidence>
<accession>A0A0A8ZIV6</accession>